<organism evidence="3 4">
    <name type="scientific">Cylicocyclus nassatus</name>
    <name type="common">Nematode worm</name>
    <dbReference type="NCBI Taxonomy" id="53992"/>
    <lineage>
        <taxon>Eukaryota</taxon>
        <taxon>Metazoa</taxon>
        <taxon>Ecdysozoa</taxon>
        <taxon>Nematoda</taxon>
        <taxon>Chromadorea</taxon>
        <taxon>Rhabditida</taxon>
        <taxon>Rhabditina</taxon>
        <taxon>Rhabditomorpha</taxon>
        <taxon>Strongyloidea</taxon>
        <taxon>Strongylidae</taxon>
        <taxon>Cylicocyclus</taxon>
    </lineage>
</organism>
<feature type="compositionally biased region" description="Polar residues" evidence="1">
    <location>
        <begin position="97"/>
        <end position="108"/>
    </location>
</feature>
<sequence length="108" mass="12031">MQAAVAYLLAFILLIHSAVAWSFGREAQGGNEALDSRMNELRQIAPYRLFKRTPHIIEARGLSQFKNCYFSPIQSAAPPTTSSAALREQHKSPPSTPFLTNPHLQHQS</sequence>
<feature type="compositionally biased region" description="Low complexity" evidence="1">
    <location>
        <begin position="76"/>
        <end position="85"/>
    </location>
</feature>
<keyword evidence="2" id="KW-0732">Signal</keyword>
<evidence type="ECO:0000256" key="1">
    <source>
        <dbReference type="SAM" id="MobiDB-lite"/>
    </source>
</evidence>
<protein>
    <submittedName>
        <fullName evidence="3">Uncharacterized protein</fullName>
    </submittedName>
</protein>
<dbReference type="Proteomes" id="UP001176961">
    <property type="component" value="Unassembled WGS sequence"/>
</dbReference>
<dbReference type="EMBL" id="CATQJL010000305">
    <property type="protein sequence ID" value="CAJ0604244.1"/>
    <property type="molecule type" value="Genomic_DNA"/>
</dbReference>
<keyword evidence="4" id="KW-1185">Reference proteome</keyword>
<proteinExistence type="predicted"/>
<evidence type="ECO:0000313" key="4">
    <source>
        <dbReference type="Proteomes" id="UP001176961"/>
    </source>
</evidence>
<evidence type="ECO:0000313" key="3">
    <source>
        <dbReference type="EMBL" id="CAJ0604244.1"/>
    </source>
</evidence>
<feature type="region of interest" description="Disordered" evidence="1">
    <location>
        <begin position="76"/>
        <end position="108"/>
    </location>
</feature>
<feature type="chain" id="PRO_5041397025" evidence="2">
    <location>
        <begin position="21"/>
        <end position="108"/>
    </location>
</feature>
<dbReference type="AlphaFoldDB" id="A0AA36H5V6"/>
<comment type="caution">
    <text evidence="3">The sequence shown here is derived from an EMBL/GenBank/DDBJ whole genome shotgun (WGS) entry which is preliminary data.</text>
</comment>
<reference evidence="3" key="1">
    <citation type="submission" date="2023-07" db="EMBL/GenBank/DDBJ databases">
        <authorList>
            <consortium name="CYATHOMIX"/>
        </authorList>
    </citation>
    <scope>NUCLEOTIDE SEQUENCE</scope>
    <source>
        <strain evidence="3">N/A</strain>
    </source>
</reference>
<feature type="signal peptide" evidence="2">
    <location>
        <begin position="1"/>
        <end position="20"/>
    </location>
</feature>
<evidence type="ECO:0000256" key="2">
    <source>
        <dbReference type="SAM" id="SignalP"/>
    </source>
</evidence>
<accession>A0AA36H5V6</accession>
<gene>
    <name evidence="3" type="ORF">CYNAS_LOCUS16227</name>
</gene>
<name>A0AA36H5V6_CYLNA</name>